<dbReference type="InterPro" id="IPR000182">
    <property type="entry name" value="GNAT_dom"/>
</dbReference>
<dbReference type="RefSeq" id="WP_305973886.1">
    <property type="nucleotide sequence ID" value="NZ_JAPJDZ010000005.1"/>
</dbReference>
<dbReference type="PROSITE" id="PS51186">
    <property type="entry name" value="GNAT"/>
    <property type="match status" value="1"/>
</dbReference>
<dbReference type="Proteomes" id="UP001231109">
    <property type="component" value="Unassembled WGS sequence"/>
</dbReference>
<reference evidence="2 3" key="1">
    <citation type="submission" date="2022-11" db="EMBL/GenBank/DDBJ databases">
        <title>Viruses from the air-sea interface of a natural surface slick.</title>
        <authorList>
            <person name="Rahlff J."/>
            <person name="Holmfeldt K."/>
        </authorList>
    </citation>
    <scope>NUCLEOTIDE SEQUENCE [LARGE SCALE GENOMIC DNA]</scope>
    <source>
        <strain evidence="2 3">SMS4</strain>
    </source>
</reference>
<evidence type="ECO:0000313" key="2">
    <source>
        <dbReference type="EMBL" id="MDP5135031.1"/>
    </source>
</evidence>
<protein>
    <submittedName>
        <fullName evidence="2">GNAT family protein</fullName>
    </submittedName>
</protein>
<evidence type="ECO:0000313" key="3">
    <source>
        <dbReference type="Proteomes" id="UP001231109"/>
    </source>
</evidence>
<sequence length="337" mass="38194">MALLPQDTATAKTSDAQPLKHNEYSLATLTLAQLCQLKHENIQHQHRFDVLLALRAALVTASPPVTSEQAHRLVALARYLCDWPTLLDMQNRGLWQASSAEKVQPEIQLGWFDLALAQVENALQTHCYDMELVITRQELQHVIDTMPYPLAALKNGAVSLTPLQFYHVADFGWQYGDAKIAQLCNLPLFPSAQHWINWLHQCQQEQQRHLFAVMHEDFGLIGSVSLQVFDGLGFFYYWLGSDFQGQGLGPKAVDILMRLGQRYLGMRCCYAKVFDYNPVSNRAIAKLGFERLPFKALPPSESEVFYFKGGKCSTNTHYQDLQTLLSDLNSDIHLVKT</sequence>
<dbReference type="Pfam" id="PF13302">
    <property type="entry name" value="Acetyltransf_3"/>
    <property type="match status" value="1"/>
</dbReference>
<name>A0ABT9HWH4_9GAMM</name>
<accession>A0ABT9HWH4</accession>
<proteinExistence type="predicted"/>
<dbReference type="SUPFAM" id="SSF55729">
    <property type="entry name" value="Acyl-CoA N-acyltransferases (Nat)"/>
    <property type="match status" value="1"/>
</dbReference>
<organism evidence="2 3">
    <name type="scientific">Rheinheimera baltica</name>
    <dbReference type="NCBI Taxonomy" id="67576"/>
    <lineage>
        <taxon>Bacteria</taxon>
        <taxon>Pseudomonadati</taxon>
        <taxon>Pseudomonadota</taxon>
        <taxon>Gammaproteobacteria</taxon>
        <taxon>Chromatiales</taxon>
        <taxon>Chromatiaceae</taxon>
        <taxon>Rheinheimera</taxon>
    </lineage>
</organism>
<gene>
    <name evidence="2" type="ORF">ORJ04_03595</name>
</gene>
<dbReference type="EMBL" id="JAPJDZ010000005">
    <property type="protein sequence ID" value="MDP5135031.1"/>
    <property type="molecule type" value="Genomic_DNA"/>
</dbReference>
<evidence type="ECO:0000259" key="1">
    <source>
        <dbReference type="PROSITE" id="PS51186"/>
    </source>
</evidence>
<dbReference type="Gene3D" id="3.40.630.30">
    <property type="match status" value="1"/>
</dbReference>
<feature type="domain" description="N-acetyltransferase" evidence="1">
    <location>
        <begin position="166"/>
        <end position="311"/>
    </location>
</feature>
<keyword evidence="3" id="KW-1185">Reference proteome</keyword>
<comment type="caution">
    <text evidence="2">The sequence shown here is derived from an EMBL/GenBank/DDBJ whole genome shotgun (WGS) entry which is preliminary data.</text>
</comment>
<dbReference type="InterPro" id="IPR016181">
    <property type="entry name" value="Acyl_CoA_acyltransferase"/>
</dbReference>